<keyword evidence="6" id="KW-1185">Reference proteome</keyword>
<dbReference type="OrthoDB" id="5657095at2"/>
<feature type="repeat" description="ANK" evidence="3">
    <location>
        <begin position="53"/>
        <end position="85"/>
    </location>
</feature>
<dbReference type="SMART" id="SM00248">
    <property type="entry name" value="ANK"/>
    <property type="match status" value="3"/>
</dbReference>
<comment type="caution">
    <text evidence="5">The sequence shown here is derived from an EMBL/GenBank/DDBJ whole genome shotgun (WGS) entry which is preliminary data.</text>
</comment>
<evidence type="ECO:0000256" key="1">
    <source>
        <dbReference type="ARBA" id="ARBA00022737"/>
    </source>
</evidence>
<gene>
    <name evidence="5" type="ORF">FNW17_14995</name>
</gene>
<organism evidence="5 6">
    <name type="scientific">Flavobacterium franklandianum</name>
    <dbReference type="NCBI Taxonomy" id="2594430"/>
    <lineage>
        <taxon>Bacteria</taxon>
        <taxon>Pseudomonadati</taxon>
        <taxon>Bacteroidota</taxon>
        <taxon>Flavobacteriia</taxon>
        <taxon>Flavobacteriales</taxon>
        <taxon>Flavobacteriaceae</taxon>
        <taxon>Flavobacterium</taxon>
    </lineage>
</organism>
<evidence type="ECO:0000256" key="2">
    <source>
        <dbReference type="ARBA" id="ARBA00023043"/>
    </source>
</evidence>
<evidence type="ECO:0000256" key="3">
    <source>
        <dbReference type="PROSITE-ProRule" id="PRU00023"/>
    </source>
</evidence>
<name>A0A553C6G0_9FLAO</name>
<dbReference type="SUPFAM" id="SSF48403">
    <property type="entry name" value="Ankyrin repeat"/>
    <property type="match status" value="1"/>
</dbReference>
<feature type="repeat" description="ANK" evidence="3">
    <location>
        <begin position="118"/>
        <end position="150"/>
    </location>
</feature>
<dbReference type="EMBL" id="VJZR01000019">
    <property type="protein sequence ID" value="TRX16095.1"/>
    <property type="molecule type" value="Genomic_DNA"/>
</dbReference>
<dbReference type="PROSITE" id="PS50297">
    <property type="entry name" value="ANK_REP_REGION"/>
    <property type="match status" value="2"/>
</dbReference>
<keyword evidence="4" id="KW-0732">Signal</keyword>
<evidence type="ECO:0000313" key="5">
    <source>
        <dbReference type="EMBL" id="TRX16095.1"/>
    </source>
</evidence>
<accession>A0A553C6G0</accession>
<dbReference type="PANTHER" id="PTHR24198">
    <property type="entry name" value="ANKYRIN REPEAT AND PROTEIN KINASE DOMAIN-CONTAINING PROTEIN"/>
    <property type="match status" value="1"/>
</dbReference>
<dbReference type="Pfam" id="PF13637">
    <property type="entry name" value="Ank_4"/>
    <property type="match status" value="1"/>
</dbReference>
<dbReference type="InterPro" id="IPR002110">
    <property type="entry name" value="Ankyrin_rpt"/>
</dbReference>
<reference evidence="5 6" key="1">
    <citation type="submission" date="2019-07" db="EMBL/GenBank/DDBJ databases">
        <title>Novel species of Flavobacterium.</title>
        <authorList>
            <person name="Liu Q."/>
            <person name="Xin Y.-H."/>
        </authorList>
    </citation>
    <scope>NUCLEOTIDE SEQUENCE [LARGE SCALE GENOMIC DNA]</scope>
    <source>
        <strain evidence="5 6">LB3P56</strain>
    </source>
</reference>
<feature type="chain" id="PRO_5021896610" evidence="4">
    <location>
        <begin position="20"/>
        <end position="172"/>
    </location>
</feature>
<feature type="signal peptide" evidence="4">
    <location>
        <begin position="1"/>
        <end position="19"/>
    </location>
</feature>
<dbReference type="InterPro" id="IPR036770">
    <property type="entry name" value="Ankyrin_rpt-contain_sf"/>
</dbReference>
<proteinExistence type="predicted"/>
<protein>
    <submittedName>
        <fullName evidence="5">Ankyrin repeat domain-containing protein</fullName>
    </submittedName>
</protein>
<dbReference type="Pfam" id="PF12796">
    <property type="entry name" value="Ank_2"/>
    <property type="match status" value="1"/>
</dbReference>
<dbReference type="PANTHER" id="PTHR24198:SF165">
    <property type="entry name" value="ANKYRIN REPEAT-CONTAINING PROTEIN-RELATED"/>
    <property type="match status" value="1"/>
</dbReference>
<dbReference type="Gene3D" id="1.25.40.20">
    <property type="entry name" value="Ankyrin repeat-containing domain"/>
    <property type="match status" value="2"/>
</dbReference>
<dbReference type="AlphaFoldDB" id="A0A553C6G0"/>
<evidence type="ECO:0000256" key="4">
    <source>
        <dbReference type="SAM" id="SignalP"/>
    </source>
</evidence>
<evidence type="ECO:0000313" key="6">
    <source>
        <dbReference type="Proteomes" id="UP000318585"/>
    </source>
</evidence>
<keyword evidence="2 3" id="KW-0040">ANK repeat</keyword>
<dbReference type="Proteomes" id="UP000318585">
    <property type="component" value="Unassembled WGS sequence"/>
</dbReference>
<dbReference type="PROSITE" id="PS50088">
    <property type="entry name" value="ANK_REPEAT"/>
    <property type="match status" value="2"/>
</dbReference>
<keyword evidence="1" id="KW-0677">Repeat</keyword>
<dbReference type="RefSeq" id="WP_143391611.1">
    <property type="nucleotide sequence ID" value="NZ_VJZQ01000027.1"/>
</dbReference>
<sequence length="172" mass="19183">MLKRKSLFILILTINVAFSQNTNCFDVARKGNLSDIKLLFDNDKNSVNAIDDKGSSMLILACYRGNQEVAQFLIENGANLNYVSNNGTALMACVFKSEFLLVDELIKKSVNLDLTDVNGLTALMLAVQFKNTEMVKKLLNAKANTTLKCKQNKTAFEYAVFSNNEEIINLLK</sequence>